<name>A0A484CNA4_PERFV</name>
<reference evidence="1 2" key="1">
    <citation type="submission" date="2019-01" db="EMBL/GenBank/DDBJ databases">
        <title>A chromosome-scale genome assembly of the yellow perch, Perca flavescens.</title>
        <authorList>
            <person name="Feron R."/>
            <person name="Morvezen R."/>
            <person name="Bestin A."/>
            <person name="Haffray P."/>
            <person name="Klopp C."/>
            <person name="Zahm M."/>
            <person name="Cabau C."/>
            <person name="Roques C."/>
            <person name="Donnadieu C."/>
            <person name="Bouchez O."/>
            <person name="Christie M."/>
            <person name="Larson W."/>
            <person name="Guiguen Y."/>
        </authorList>
    </citation>
    <scope>NUCLEOTIDE SEQUENCE [LARGE SCALE GENOMIC DNA]</scope>
    <source>
        <strain evidence="1">YP-PL-M2</strain>
        <tissue evidence="1">Blood</tissue>
    </source>
</reference>
<comment type="caution">
    <text evidence="1">The sequence shown here is derived from an EMBL/GenBank/DDBJ whole genome shotgun (WGS) entry which is preliminary data.</text>
</comment>
<dbReference type="AlphaFoldDB" id="A0A484CNA4"/>
<sequence length="155" mass="16739">MIFQVRAPTVFLTDDHNQVILPSGGVFEYMDMRSGGHFEVHGEGAEEGSRQSNNRFTFRRPGSAPFASAPFASATATTLSAPRPKMMQRNVLIADVVDGRPQTSRAVTVNFSDFEASVPAITAKVVEALGQEETVVLIDNHGNQIVDSEGTRGTD</sequence>
<protein>
    <submittedName>
        <fullName evidence="1">Uncharacterized protein</fullName>
    </submittedName>
</protein>
<accession>A0A484CNA4</accession>
<dbReference type="EMBL" id="SCKG01000015">
    <property type="protein sequence ID" value="TDH03565.1"/>
    <property type="molecule type" value="Genomic_DNA"/>
</dbReference>
<proteinExistence type="predicted"/>
<keyword evidence="2" id="KW-1185">Reference proteome</keyword>
<gene>
    <name evidence="1" type="ORF">EPR50_G00164860</name>
</gene>
<evidence type="ECO:0000313" key="2">
    <source>
        <dbReference type="Proteomes" id="UP000295070"/>
    </source>
</evidence>
<evidence type="ECO:0000313" key="1">
    <source>
        <dbReference type="EMBL" id="TDH03565.1"/>
    </source>
</evidence>
<dbReference type="Proteomes" id="UP000295070">
    <property type="component" value="Chromosome 15"/>
</dbReference>
<organism evidence="1 2">
    <name type="scientific">Perca flavescens</name>
    <name type="common">American yellow perch</name>
    <name type="synonym">Morone flavescens</name>
    <dbReference type="NCBI Taxonomy" id="8167"/>
    <lineage>
        <taxon>Eukaryota</taxon>
        <taxon>Metazoa</taxon>
        <taxon>Chordata</taxon>
        <taxon>Craniata</taxon>
        <taxon>Vertebrata</taxon>
        <taxon>Euteleostomi</taxon>
        <taxon>Actinopterygii</taxon>
        <taxon>Neopterygii</taxon>
        <taxon>Teleostei</taxon>
        <taxon>Neoteleostei</taxon>
        <taxon>Acanthomorphata</taxon>
        <taxon>Eupercaria</taxon>
        <taxon>Perciformes</taxon>
        <taxon>Percoidei</taxon>
        <taxon>Percidae</taxon>
        <taxon>Percinae</taxon>
        <taxon>Perca</taxon>
    </lineage>
</organism>